<organism evidence="9 10">
    <name type="scientific">Streptomonospora salina</name>
    <dbReference type="NCBI Taxonomy" id="104205"/>
    <lineage>
        <taxon>Bacteria</taxon>
        <taxon>Bacillati</taxon>
        <taxon>Actinomycetota</taxon>
        <taxon>Actinomycetes</taxon>
        <taxon>Streptosporangiales</taxon>
        <taxon>Nocardiopsidaceae</taxon>
        <taxon>Streptomonospora</taxon>
    </lineage>
</organism>
<dbReference type="AlphaFoldDB" id="A0A841EJ14"/>
<feature type="transmembrane region" description="Helical" evidence="6">
    <location>
        <begin position="136"/>
        <end position="157"/>
    </location>
</feature>
<dbReference type="InterPro" id="IPR051784">
    <property type="entry name" value="Nod_factor_ABC_transporter"/>
</dbReference>
<evidence type="ECO:0000256" key="3">
    <source>
        <dbReference type="ARBA" id="ARBA00022989"/>
    </source>
</evidence>
<gene>
    <name evidence="9" type="ORF">HNR25_003162</name>
</gene>
<dbReference type="Pfam" id="PF01061">
    <property type="entry name" value="ABC2_membrane"/>
    <property type="match status" value="1"/>
</dbReference>
<feature type="transmembrane region" description="Helical" evidence="6">
    <location>
        <begin position="54"/>
        <end position="78"/>
    </location>
</feature>
<dbReference type="Proteomes" id="UP000578077">
    <property type="component" value="Unassembled WGS sequence"/>
</dbReference>
<dbReference type="InterPro" id="IPR047817">
    <property type="entry name" value="ABC2_TM_bact-type"/>
</dbReference>
<accession>A0A841EJ14</accession>
<keyword evidence="4 6" id="KW-0472">Membrane</keyword>
<evidence type="ECO:0000256" key="6">
    <source>
        <dbReference type="RuleBase" id="RU361157"/>
    </source>
</evidence>
<name>A0A841EJ14_9ACTN</name>
<feature type="compositionally biased region" description="Low complexity" evidence="7">
    <location>
        <begin position="13"/>
        <end position="24"/>
    </location>
</feature>
<feature type="transmembrane region" description="Helical" evidence="6">
    <location>
        <begin position="198"/>
        <end position="217"/>
    </location>
</feature>
<feature type="region of interest" description="Disordered" evidence="7">
    <location>
        <begin position="1"/>
        <end position="24"/>
    </location>
</feature>
<keyword evidence="10" id="KW-1185">Reference proteome</keyword>
<dbReference type="PROSITE" id="PS51012">
    <property type="entry name" value="ABC_TM2"/>
    <property type="match status" value="1"/>
</dbReference>
<keyword evidence="3 6" id="KW-1133">Transmembrane helix</keyword>
<reference evidence="9 10" key="1">
    <citation type="submission" date="2020-08" db="EMBL/GenBank/DDBJ databases">
        <title>Sequencing the genomes of 1000 actinobacteria strains.</title>
        <authorList>
            <person name="Klenk H.-P."/>
        </authorList>
    </citation>
    <scope>NUCLEOTIDE SEQUENCE [LARGE SCALE GENOMIC DNA]</scope>
    <source>
        <strain evidence="9 10">DSM 44593</strain>
    </source>
</reference>
<evidence type="ECO:0000313" key="10">
    <source>
        <dbReference type="Proteomes" id="UP000578077"/>
    </source>
</evidence>
<dbReference type="PANTHER" id="PTHR43229">
    <property type="entry name" value="NODULATION PROTEIN J"/>
    <property type="match status" value="1"/>
</dbReference>
<feature type="transmembrane region" description="Helical" evidence="6">
    <location>
        <begin position="252"/>
        <end position="272"/>
    </location>
</feature>
<keyword evidence="2 6" id="KW-0812">Transmembrane</keyword>
<proteinExistence type="inferred from homology"/>
<dbReference type="GO" id="GO:0043190">
    <property type="term" value="C:ATP-binding cassette (ABC) transporter complex"/>
    <property type="evidence" value="ECO:0007669"/>
    <property type="project" value="InterPro"/>
</dbReference>
<keyword evidence="5" id="KW-0046">Antibiotic resistance</keyword>
<dbReference type="GO" id="GO:0140359">
    <property type="term" value="F:ABC-type transporter activity"/>
    <property type="evidence" value="ECO:0007669"/>
    <property type="project" value="InterPro"/>
</dbReference>
<keyword evidence="6" id="KW-0813">Transport</keyword>
<comment type="caution">
    <text evidence="9">The sequence shown here is derived from an EMBL/GenBank/DDBJ whole genome shotgun (WGS) entry which is preliminary data.</text>
</comment>
<dbReference type="RefSeq" id="WP_184636209.1">
    <property type="nucleotide sequence ID" value="NZ_BAABKT010000039.1"/>
</dbReference>
<evidence type="ECO:0000256" key="2">
    <source>
        <dbReference type="ARBA" id="ARBA00022692"/>
    </source>
</evidence>
<evidence type="ECO:0000256" key="4">
    <source>
        <dbReference type="ARBA" id="ARBA00023136"/>
    </source>
</evidence>
<evidence type="ECO:0000256" key="7">
    <source>
        <dbReference type="SAM" id="MobiDB-lite"/>
    </source>
</evidence>
<comment type="subcellular location">
    <subcellularLocation>
        <location evidence="6">Cell membrane</location>
        <topology evidence="6">Multi-pass membrane protein</topology>
    </subcellularLocation>
    <subcellularLocation>
        <location evidence="1">Membrane</location>
        <topology evidence="1">Multi-pass membrane protein</topology>
    </subcellularLocation>
</comment>
<evidence type="ECO:0000256" key="5">
    <source>
        <dbReference type="ARBA" id="ARBA00023251"/>
    </source>
</evidence>
<feature type="transmembrane region" description="Helical" evidence="6">
    <location>
        <begin position="163"/>
        <end position="186"/>
    </location>
</feature>
<evidence type="ECO:0000259" key="8">
    <source>
        <dbReference type="PROSITE" id="PS51012"/>
    </source>
</evidence>
<feature type="transmembrane region" description="Helical" evidence="6">
    <location>
        <begin position="84"/>
        <end position="106"/>
    </location>
</feature>
<dbReference type="PIRSF" id="PIRSF006648">
    <property type="entry name" value="DrrB"/>
    <property type="match status" value="1"/>
</dbReference>
<dbReference type="InterPro" id="IPR000412">
    <property type="entry name" value="ABC_2_transport"/>
</dbReference>
<comment type="similarity">
    <text evidence="6">Belongs to the ABC-2 integral membrane protein family.</text>
</comment>
<sequence length="280" mass="29597">MSTDASTDASAEGRPAGAAPVAQAPPGRFELAPIAGVLAREWALYRRSWKPTTFAAVVEPVIMLLAFGVGLGSLVGAIGGYDYIHFLGTGIVATSVLFTSMFPGLIDTYVRRVFQHTYDGMLAAPVDVRELVTGEACWIACKAGVYGCAPLLVAIGFGLPASWAMLLVPVVAFVTGFGFALTGIWMSAAVPSIKTMDYIISGIITPLFLIAGTFFPIDTLPGWAQAVAKVNPLYHCVELVRGTAFGIGIGEAALHFAALAAFVVVAWCFAVFQMRRKLID</sequence>
<dbReference type="PRINTS" id="PR00164">
    <property type="entry name" value="ABC2TRNSPORT"/>
</dbReference>
<dbReference type="EMBL" id="JACHLY010000001">
    <property type="protein sequence ID" value="MBB5999411.1"/>
    <property type="molecule type" value="Genomic_DNA"/>
</dbReference>
<protein>
    <recommendedName>
        <fullName evidence="6">Transport permease protein</fullName>
    </recommendedName>
</protein>
<dbReference type="InterPro" id="IPR013525">
    <property type="entry name" value="ABC2_TM"/>
</dbReference>
<feature type="domain" description="ABC transmembrane type-2" evidence="8">
    <location>
        <begin position="51"/>
        <end position="277"/>
    </location>
</feature>
<dbReference type="GO" id="GO:0046677">
    <property type="term" value="P:response to antibiotic"/>
    <property type="evidence" value="ECO:0007669"/>
    <property type="project" value="UniProtKB-KW"/>
</dbReference>
<evidence type="ECO:0000256" key="1">
    <source>
        <dbReference type="ARBA" id="ARBA00004141"/>
    </source>
</evidence>
<evidence type="ECO:0000313" key="9">
    <source>
        <dbReference type="EMBL" id="MBB5999411.1"/>
    </source>
</evidence>
<dbReference type="PANTHER" id="PTHR43229:SF2">
    <property type="entry name" value="NODULATION PROTEIN J"/>
    <property type="match status" value="1"/>
</dbReference>
<keyword evidence="6" id="KW-1003">Cell membrane</keyword>